<protein>
    <recommendedName>
        <fullName evidence="1">CRAL-TRIO domain-containing protein</fullName>
    </recommendedName>
</protein>
<gene>
    <name evidence="2" type="ORF">PCAR00345_LOCUS37129</name>
</gene>
<dbReference type="PANTHER" id="PTHR48411">
    <property type="entry name" value="OS01G0948300 PROTEIN"/>
    <property type="match status" value="1"/>
</dbReference>
<reference evidence="2" key="1">
    <citation type="submission" date="2021-01" db="EMBL/GenBank/DDBJ databases">
        <authorList>
            <person name="Corre E."/>
            <person name="Pelletier E."/>
            <person name="Niang G."/>
            <person name="Scheremetjew M."/>
            <person name="Finn R."/>
            <person name="Kale V."/>
            <person name="Holt S."/>
            <person name="Cochrane G."/>
            <person name="Meng A."/>
            <person name="Brown T."/>
            <person name="Cohen L."/>
        </authorList>
    </citation>
    <scope>NUCLEOTIDE SEQUENCE</scope>
    <source>
        <strain evidence="2">CCMP645</strain>
    </source>
</reference>
<proteinExistence type="predicted"/>
<dbReference type="AlphaFoldDB" id="A0A7S4C1W5"/>
<dbReference type="Pfam" id="PF13716">
    <property type="entry name" value="CRAL_TRIO_2"/>
    <property type="match status" value="1"/>
</dbReference>
<dbReference type="Gene3D" id="3.40.525.10">
    <property type="entry name" value="CRAL-TRIO lipid binding domain"/>
    <property type="match status" value="1"/>
</dbReference>
<evidence type="ECO:0000313" key="2">
    <source>
        <dbReference type="EMBL" id="CAE0784424.1"/>
    </source>
</evidence>
<dbReference type="InterPro" id="IPR036865">
    <property type="entry name" value="CRAL-TRIO_dom_sf"/>
</dbReference>
<evidence type="ECO:0000259" key="1">
    <source>
        <dbReference type="Pfam" id="PF13716"/>
    </source>
</evidence>
<accession>A0A7S4C1W5</accession>
<name>A0A7S4C1W5_CHRCT</name>
<dbReference type="EMBL" id="HBIZ01059303">
    <property type="protein sequence ID" value="CAE0784424.1"/>
    <property type="molecule type" value="Transcribed_RNA"/>
</dbReference>
<organism evidence="2">
    <name type="scientific">Chrysotila carterae</name>
    <name type="common">Marine alga</name>
    <name type="synonym">Syracosphaera carterae</name>
    <dbReference type="NCBI Taxonomy" id="13221"/>
    <lineage>
        <taxon>Eukaryota</taxon>
        <taxon>Haptista</taxon>
        <taxon>Haptophyta</taxon>
        <taxon>Prymnesiophyceae</taxon>
        <taxon>Isochrysidales</taxon>
        <taxon>Isochrysidaceae</taxon>
        <taxon>Chrysotila</taxon>
    </lineage>
</organism>
<dbReference type="InterPro" id="IPR001251">
    <property type="entry name" value="CRAL-TRIO_dom"/>
</dbReference>
<feature type="domain" description="CRAL-TRIO" evidence="1">
    <location>
        <begin position="96"/>
        <end position="230"/>
    </location>
</feature>
<dbReference type="PANTHER" id="PTHR48411:SF1">
    <property type="entry name" value="OS01G0948300 PROTEIN"/>
    <property type="match status" value="1"/>
</dbReference>
<sequence length="300" mass="33132">MSSLSDSAFLAHVSKRGRGEGLLEQSTSTAREANTSALALNIAQQTQDASLQRLSTTNKEYVRLYNRATVLSAEGGFRDIEKLDAIRRAQIKDKFGRDVFMFFPGNLPAGVDLSKVVMYGLLCMHESVVKQNNPYTIVWACNNENDEAQSLSYLWLRRQYYMVPHEYHANMRCLAVVHPRVGVRMMLLLLSYMLKRSFWDKLIYADRIEFLDEVVNPKLLDLPRELHAYDKLLDTQAYATADAALNSPGFGTFPPAGVGFSPVGLDGGVGADIGAAYAGGGAPACPYASGLGPETKYEEE</sequence>